<evidence type="ECO:0000313" key="10">
    <source>
        <dbReference type="EMBL" id="SNX48062.1"/>
    </source>
</evidence>
<dbReference type="PANTHER" id="PTHR38035:SF1">
    <property type="entry name" value="ANCILLARY SECYEG TRANSLOCON SUBUNIT"/>
    <property type="match status" value="1"/>
</dbReference>
<dbReference type="InterPro" id="IPR018704">
    <property type="entry name" value="SecYEG/CpoB_TPR"/>
</dbReference>
<dbReference type="InterPro" id="IPR011990">
    <property type="entry name" value="TPR-like_helical_dom_sf"/>
</dbReference>
<evidence type="ECO:0000256" key="5">
    <source>
        <dbReference type="ARBA" id="ARBA00023136"/>
    </source>
</evidence>
<keyword evidence="5" id="KW-0472">Membrane</keyword>
<feature type="domain" description="Ancillary SecYEG translocon subunit/Cell division coordinator CpoB TPR" evidence="9">
    <location>
        <begin position="15"/>
        <end position="204"/>
    </location>
</feature>
<evidence type="ECO:0000256" key="7">
    <source>
        <dbReference type="ARBA" id="ARBA00024197"/>
    </source>
</evidence>
<keyword evidence="4" id="KW-1133">Transmembrane helix</keyword>
<evidence type="ECO:0000313" key="11">
    <source>
        <dbReference type="Proteomes" id="UP000219336"/>
    </source>
</evidence>
<evidence type="ECO:0000256" key="3">
    <source>
        <dbReference type="ARBA" id="ARBA00022692"/>
    </source>
</evidence>
<dbReference type="InterPro" id="IPR026039">
    <property type="entry name" value="YfgM"/>
</dbReference>
<dbReference type="Pfam" id="PF09976">
    <property type="entry name" value="TPR_21"/>
    <property type="match status" value="1"/>
</dbReference>
<protein>
    <recommendedName>
        <fullName evidence="8">Ancillary SecYEG translocon subunit</fullName>
    </recommendedName>
</protein>
<organism evidence="10 11">
    <name type="scientific">Vibrio thalassae</name>
    <dbReference type="NCBI Taxonomy" id="1243014"/>
    <lineage>
        <taxon>Bacteria</taxon>
        <taxon>Pseudomonadati</taxon>
        <taxon>Pseudomonadota</taxon>
        <taxon>Gammaproteobacteria</taxon>
        <taxon>Vibrionales</taxon>
        <taxon>Vibrionaceae</taxon>
        <taxon>Vibrio</taxon>
    </lineage>
</organism>
<dbReference type="EMBL" id="OANU01000021">
    <property type="protein sequence ID" value="SNX48062.1"/>
    <property type="molecule type" value="Genomic_DNA"/>
</dbReference>
<accession>A0A240EHB1</accession>
<reference evidence="11" key="1">
    <citation type="submission" date="2016-06" db="EMBL/GenBank/DDBJ databases">
        <authorList>
            <person name="Rodrigo-Torres L."/>
            <person name="Arahal R.D."/>
            <person name="Lucena T."/>
        </authorList>
    </citation>
    <scope>NUCLEOTIDE SEQUENCE [LARGE SCALE GENOMIC DNA]</scope>
    <source>
        <strain evidence="11">CECT8203</strain>
    </source>
</reference>
<name>A0A240EHB1_9VIBR</name>
<dbReference type="GO" id="GO:0044877">
    <property type="term" value="F:protein-containing complex binding"/>
    <property type="evidence" value="ECO:0007669"/>
    <property type="project" value="InterPro"/>
</dbReference>
<keyword evidence="2" id="KW-1003">Cell membrane</keyword>
<keyword evidence="3" id="KW-0812">Transmembrane</keyword>
<evidence type="ECO:0000256" key="2">
    <source>
        <dbReference type="ARBA" id="ARBA00022475"/>
    </source>
</evidence>
<keyword evidence="11" id="KW-1185">Reference proteome</keyword>
<dbReference type="PIRSF" id="PIRSF006170">
    <property type="entry name" value="YfgM"/>
    <property type="match status" value="1"/>
</dbReference>
<evidence type="ECO:0000256" key="8">
    <source>
        <dbReference type="ARBA" id="ARBA00024235"/>
    </source>
</evidence>
<dbReference type="GO" id="GO:0005886">
    <property type="term" value="C:plasma membrane"/>
    <property type="evidence" value="ECO:0007669"/>
    <property type="project" value="UniProtKB-SubCell"/>
</dbReference>
<evidence type="ECO:0000256" key="4">
    <source>
        <dbReference type="ARBA" id="ARBA00022989"/>
    </source>
</evidence>
<dbReference type="Gene3D" id="1.25.40.10">
    <property type="entry name" value="Tetratricopeptide repeat domain"/>
    <property type="match status" value="1"/>
</dbReference>
<evidence type="ECO:0000256" key="6">
    <source>
        <dbReference type="ARBA" id="ARBA00023186"/>
    </source>
</evidence>
<dbReference type="PANTHER" id="PTHR38035">
    <property type="entry name" value="UPF0070 PROTEIN YFGM"/>
    <property type="match status" value="1"/>
</dbReference>
<dbReference type="RefSeq" id="WP_096993274.1">
    <property type="nucleotide sequence ID" value="NZ_JBHSII010000001.1"/>
</dbReference>
<proteinExistence type="inferred from homology"/>
<dbReference type="Proteomes" id="UP000219336">
    <property type="component" value="Unassembled WGS sequence"/>
</dbReference>
<dbReference type="AlphaFoldDB" id="A0A240EHB1"/>
<keyword evidence="6" id="KW-0143">Chaperone</keyword>
<dbReference type="OrthoDB" id="9789675at2"/>
<dbReference type="SUPFAM" id="SSF48452">
    <property type="entry name" value="TPR-like"/>
    <property type="match status" value="1"/>
</dbReference>
<evidence type="ECO:0000256" key="1">
    <source>
        <dbReference type="ARBA" id="ARBA00004401"/>
    </source>
</evidence>
<sequence length="204" mass="22172">MELYDSEEQQVEAIKDWWKENGKAVVLGVVVGLGGLFGWRYYQDSVTSTQEAASEQYTKVIETITTNGADASGDVQAFIDGSKDTEYNVLASLQLAKVQVEAGELEKALEQLQWAQSNTKDAAIAPLVTYRIARLMTAMGNNDGAVAELATITNEAWAGRVAELRGDIAIREGDRDAAYTAYTEAQQAQDASQGLQIKLDDLAK</sequence>
<comment type="similarity">
    <text evidence="7">Belongs to the YfgM family.</text>
</comment>
<comment type="subcellular location">
    <subcellularLocation>
        <location evidence="1">Cell membrane</location>
        <topology evidence="1">Single-pass type II membrane protein</topology>
    </subcellularLocation>
</comment>
<evidence type="ECO:0000259" key="9">
    <source>
        <dbReference type="Pfam" id="PF09976"/>
    </source>
</evidence>
<gene>
    <name evidence="10" type="ORF">VTH8203_01678</name>
</gene>